<sequence>MAEISLYIYIPIGIFCCLINFCAKKDSKTPYAEYHLFNDFEKNEYSAKDLYAGTTIGEFIFSNDNEQSFFDLHAEEISGSFMVGSRENYYQYPKIELNKIKIEKIKRKNLDFYTGKVGDWHSVVIMSLDNHDYHDFYKSQNRRRYLFFLLKNGDYNFSTKDSSVYNLYSAFCASIKDMKYAAILE</sequence>
<keyword evidence="3" id="KW-1185">Reference proteome</keyword>
<dbReference type="STRING" id="869209.Tresu_0734"/>
<dbReference type="AlphaFoldDB" id="F2NVG0"/>
<protein>
    <submittedName>
        <fullName evidence="2">Uncharacterized protein</fullName>
    </submittedName>
</protein>
<feature type="transmembrane region" description="Helical" evidence="1">
    <location>
        <begin position="6"/>
        <end position="23"/>
    </location>
</feature>
<gene>
    <name evidence="2" type="ordered locus">Tresu_0734</name>
</gene>
<dbReference type="RefSeq" id="WP_013700969.1">
    <property type="nucleotide sequence ID" value="NC_015385.1"/>
</dbReference>
<dbReference type="Proteomes" id="UP000006852">
    <property type="component" value="Chromosome"/>
</dbReference>
<evidence type="ECO:0000256" key="1">
    <source>
        <dbReference type="SAM" id="Phobius"/>
    </source>
</evidence>
<dbReference type="HOGENOM" id="CLU_1447056_0_0_12"/>
<keyword evidence="1" id="KW-0472">Membrane</keyword>
<keyword evidence="1" id="KW-0812">Transmembrane</keyword>
<dbReference type="EMBL" id="CP002631">
    <property type="protein sequence ID" value="AEB13670.1"/>
    <property type="molecule type" value="Genomic_DNA"/>
</dbReference>
<evidence type="ECO:0000313" key="3">
    <source>
        <dbReference type="Proteomes" id="UP000006852"/>
    </source>
</evidence>
<reference evidence="2 3" key="1">
    <citation type="journal article" date="2011" name="Stand. Genomic Sci.">
        <title>Complete genome sequence of Treponema succinifaciens type strain (6091).</title>
        <authorList>
            <person name="Han C."/>
            <person name="Gronow S."/>
            <person name="Teshima H."/>
            <person name="Lapidus A."/>
            <person name="Nolan M."/>
            <person name="Lucas S."/>
            <person name="Hammon N."/>
            <person name="Deshpande S."/>
            <person name="Cheng J.F."/>
            <person name="Zeytun A."/>
            <person name="Tapia R."/>
            <person name="Goodwin L."/>
            <person name="Pitluck S."/>
            <person name="Liolios K."/>
            <person name="Pagani I."/>
            <person name="Ivanova N."/>
            <person name="Mavromatis K."/>
            <person name="Mikhailova N."/>
            <person name="Huntemann M."/>
            <person name="Pati A."/>
            <person name="Chen A."/>
            <person name="Palaniappan K."/>
            <person name="Land M."/>
            <person name="Hauser L."/>
            <person name="Brambilla E.M."/>
            <person name="Rohde M."/>
            <person name="Goker M."/>
            <person name="Woyke T."/>
            <person name="Bristow J."/>
            <person name="Eisen J.A."/>
            <person name="Markowitz V."/>
            <person name="Hugenholtz P."/>
            <person name="Kyrpides N.C."/>
            <person name="Klenk H.P."/>
            <person name="Detter J.C."/>
        </authorList>
    </citation>
    <scope>NUCLEOTIDE SEQUENCE [LARGE SCALE GENOMIC DNA]</scope>
    <source>
        <strain evidence="3">ATCC 33096 / DSM 2489 / 6091</strain>
    </source>
</reference>
<proteinExistence type="predicted"/>
<accession>F2NVG0</accession>
<dbReference type="GeneID" id="302997919"/>
<keyword evidence="1" id="KW-1133">Transmembrane helix</keyword>
<name>F2NVG0_TRES6</name>
<organism evidence="2 3">
    <name type="scientific">Treponema succinifaciens (strain ATCC 33096 / DSM 2489 / 6091)</name>
    <dbReference type="NCBI Taxonomy" id="869209"/>
    <lineage>
        <taxon>Bacteria</taxon>
        <taxon>Pseudomonadati</taxon>
        <taxon>Spirochaetota</taxon>
        <taxon>Spirochaetia</taxon>
        <taxon>Spirochaetales</taxon>
        <taxon>Treponemataceae</taxon>
        <taxon>Treponema</taxon>
    </lineage>
</organism>
<evidence type="ECO:0000313" key="2">
    <source>
        <dbReference type="EMBL" id="AEB13670.1"/>
    </source>
</evidence>
<reference evidence="3" key="2">
    <citation type="submission" date="2011-04" db="EMBL/GenBank/DDBJ databases">
        <title>The complete genome of chromosome of Treponema succinifaciens DSM 2489.</title>
        <authorList>
            <person name="Lucas S."/>
            <person name="Copeland A."/>
            <person name="Lapidus A."/>
            <person name="Bruce D."/>
            <person name="Goodwin L."/>
            <person name="Pitluck S."/>
            <person name="Peters L."/>
            <person name="Kyrpides N."/>
            <person name="Mavromatis K."/>
            <person name="Ivanova N."/>
            <person name="Ovchinnikova G."/>
            <person name="Teshima H."/>
            <person name="Detter J.C."/>
            <person name="Tapia R."/>
            <person name="Han C."/>
            <person name="Land M."/>
            <person name="Hauser L."/>
            <person name="Markowitz V."/>
            <person name="Cheng J.-F."/>
            <person name="Hugenholtz P."/>
            <person name="Woyke T."/>
            <person name="Wu D."/>
            <person name="Gronow S."/>
            <person name="Wellnitz S."/>
            <person name="Brambilla E."/>
            <person name="Klenk H.-P."/>
            <person name="Eisen J.A."/>
        </authorList>
    </citation>
    <scope>NUCLEOTIDE SEQUENCE [LARGE SCALE GENOMIC DNA]</scope>
    <source>
        <strain evidence="3">ATCC 33096 / DSM 2489 / 6091</strain>
    </source>
</reference>
<dbReference type="KEGG" id="tsu:Tresu_0734"/>